<feature type="compositionally biased region" description="Basic and acidic residues" evidence="1">
    <location>
        <begin position="170"/>
        <end position="188"/>
    </location>
</feature>
<dbReference type="KEGG" id="dhe:111603284"/>
<feature type="compositionally biased region" description="Low complexity" evidence="1">
    <location>
        <begin position="243"/>
        <end position="258"/>
    </location>
</feature>
<feature type="compositionally biased region" description="Basic and acidic residues" evidence="1">
    <location>
        <begin position="581"/>
        <end position="597"/>
    </location>
</feature>
<evidence type="ECO:0000256" key="1">
    <source>
        <dbReference type="SAM" id="MobiDB-lite"/>
    </source>
</evidence>
<feature type="region of interest" description="Disordered" evidence="1">
    <location>
        <begin position="752"/>
        <end position="773"/>
    </location>
</feature>
<feature type="region of interest" description="Disordered" evidence="1">
    <location>
        <begin position="114"/>
        <end position="148"/>
    </location>
</feature>
<reference evidence="4" key="1">
    <citation type="submission" date="2025-08" db="UniProtKB">
        <authorList>
            <consortium name="RefSeq"/>
        </authorList>
    </citation>
    <scope>IDENTIFICATION</scope>
    <source>
        <strain evidence="4">15085-1641.00</strain>
        <tissue evidence="4">Whole body</tissue>
    </source>
</reference>
<feature type="compositionally biased region" description="Basic and acidic residues" evidence="1">
    <location>
        <begin position="756"/>
        <end position="772"/>
    </location>
</feature>
<feature type="compositionally biased region" description="Low complexity" evidence="1">
    <location>
        <begin position="632"/>
        <end position="647"/>
    </location>
</feature>
<feature type="compositionally biased region" description="Polar residues" evidence="1">
    <location>
        <begin position="674"/>
        <end position="683"/>
    </location>
</feature>
<dbReference type="PANTHER" id="PTHR31532">
    <property type="entry name" value="BIORIENTATION OF CHROMOSOMES IN CELL DIVISION 1 FAMILY MEMBER"/>
    <property type="match status" value="1"/>
</dbReference>
<dbReference type="GO" id="GO:0031297">
    <property type="term" value="P:replication fork processing"/>
    <property type="evidence" value="ECO:0007669"/>
    <property type="project" value="TreeGrafter"/>
</dbReference>
<feature type="compositionally biased region" description="Low complexity" evidence="1">
    <location>
        <begin position="706"/>
        <end position="721"/>
    </location>
</feature>
<organism evidence="3 4">
    <name type="scientific">Drosophila hydei</name>
    <name type="common">Fruit fly</name>
    <dbReference type="NCBI Taxonomy" id="7224"/>
    <lineage>
        <taxon>Eukaryota</taxon>
        <taxon>Metazoa</taxon>
        <taxon>Ecdysozoa</taxon>
        <taxon>Arthropoda</taxon>
        <taxon>Hexapoda</taxon>
        <taxon>Insecta</taxon>
        <taxon>Pterygota</taxon>
        <taxon>Neoptera</taxon>
        <taxon>Endopterygota</taxon>
        <taxon>Diptera</taxon>
        <taxon>Brachycera</taxon>
        <taxon>Muscomorpha</taxon>
        <taxon>Ephydroidea</taxon>
        <taxon>Drosophilidae</taxon>
        <taxon>Drosophila</taxon>
    </lineage>
</organism>
<feature type="compositionally biased region" description="Polar residues" evidence="1">
    <location>
        <begin position="297"/>
        <end position="309"/>
    </location>
</feature>
<sequence length="1040" mass="113482">MDNFVKTLIEEVKSQGVFDEFRFNCCLADVDTKPAYQNVRNRVETAVNEFLGKQHWTPDTNKVQLRERLRKHLLDSDVLDKGVDHIVDQVVNPKVATIFEPKIESIAYKYLGITPPPPPTNPPPRPPLLPAPPLPPYTGHGLGHMNGGSLLKVETTASLLPTDLEQISPDSDRATVKSDAKDDSKDDELPPGVDMDDILDEDDATSPAFEPASSIKEDTNNASLNTSDSVKDVKELANDSRDAGASQASQLSQVSSDSRLTIASTDAPQQSSTNNSVQLTTNIAASMSEEAQMPKFNENSSDASDNSGRQLHFDIKQDAITFEGTERRNSLSDCSNGGTRALSIEDAIMSEVKANINDVSDNLIETKPKSSPEPIKSESNFGLFTESKHNSQPMVAKEDATPQLPSLPQEPLVPEIKPELPPTEDAKTEEPEPTATTPILLDDIKDEITKSIELTASPASASSSSQTKKPSHSRDKDRRQHSQSHTRSDDKQRRKSRERERDHDKSRSKTSSSSKHSSSHSTHSSSSKHRSSSTKNDKSSTTSTSSRSNHDSTSSSKRSSTRHESSSSTHKKHKSSSSGSRSDRDRDRSRDSRETHSHSHHSRSHNGSGSSSSNSKRERERDRDRERDRNKSSSNSTSNSASNSIAAVIQDDHNEVKAKLQKRHSNDSNDEPPGSSSKSQADTADSRTKENTTETTVQNGSKPAESNGTNGTNGTPSNNDSADLVPATNVVIISDMLQESTVSFIELNGAGVAQRPTEDCTKPEATESEAKQAAELPLTSKCIAPTVKSPEPIVEPATAVEPVTEPVDPQTEVAKEPTETESIKEIPEEVCPRPEDKTAAVVTDVPNVADVADVPVVADVTAVTEPQNVEPIKEAISSEDVSEVKVVGDSITHFEEDAEQFKVRLELIEQHIKDRRQLVNVLSELGETSCPRRSLSKRRLSSEASSSKDQHNASSSGSSSSGSPNAKAKRTRRDDAKTSPTPSEISVNSKENEELEKGDLSGRRLSQKLCQQQRYTNDDLYKPRPLLSQRSRRRGLDSIL</sequence>
<evidence type="ECO:0000259" key="2">
    <source>
        <dbReference type="Pfam" id="PF05205"/>
    </source>
</evidence>
<dbReference type="OrthoDB" id="7605699at2759"/>
<dbReference type="GeneID" id="111603284"/>
<feature type="compositionally biased region" description="Low complexity" evidence="1">
    <location>
        <begin position="455"/>
        <end position="468"/>
    </location>
</feature>
<proteinExistence type="predicted"/>
<dbReference type="Proteomes" id="UP000504633">
    <property type="component" value="Unplaced"/>
</dbReference>
<dbReference type="RefSeq" id="XP_023176565.2">
    <property type="nucleotide sequence ID" value="XM_023320797.2"/>
</dbReference>
<feature type="domain" description="BOD1/SHG1" evidence="2">
    <location>
        <begin position="8"/>
        <end position="104"/>
    </location>
</feature>
<name>A0A6J1MBD6_DROHY</name>
<dbReference type="PANTHER" id="PTHR31532:SF10">
    <property type="entry name" value="BIORIENTATION OF CHROMOSOMES IN CELL DIVISION PROTEIN 1-LIKE 1"/>
    <property type="match status" value="1"/>
</dbReference>
<feature type="region of interest" description="Disordered" evidence="1">
    <location>
        <begin position="363"/>
        <end position="723"/>
    </location>
</feature>
<feature type="compositionally biased region" description="Polar residues" evidence="1">
    <location>
        <begin position="978"/>
        <end position="989"/>
    </location>
</feature>
<feature type="compositionally biased region" description="Low complexity" evidence="1">
    <location>
        <begin position="509"/>
        <end position="525"/>
    </location>
</feature>
<feature type="compositionally biased region" description="Pro residues" evidence="1">
    <location>
        <begin position="114"/>
        <end position="136"/>
    </location>
</feature>
<evidence type="ECO:0000313" key="3">
    <source>
        <dbReference type="Proteomes" id="UP000504633"/>
    </source>
</evidence>
<feature type="compositionally biased region" description="Low complexity" evidence="1">
    <location>
        <begin position="539"/>
        <end position="558"/>
    </location>
</feature>
<dbReference type="InterPro" id="IPR055264">
    <property type="entry name" value="BOD1/SHG1_dom"/>
</dbReference>
<feature type="region of interest" description="Disordered" evidence="1">
    <location>
        <begin position="162"/>
        <end position="338"/>
    </location>
</feature>
<dbReference type="Pfam" id="PF05205">
    <property type="entry name" value="COMPASS-Shg1"/>
    <property type="match status" value="1"/>
</dbReference>
<feature type="compositionally biased region" description="Low complexity" evidence="1">
    <location>
        <begin position="954"/>
        <end position="963"/>
    </location>
</feature>
<dbReference type="OMA" id="FAGHMNG"/>
<accession>A0A6J1MBD6</accession>
<dbReference type="GO" id="GO:0048188">
    <property type="term" value="C:Set1C/COMPASS complex"/>
    <property type="evidence" value="ECO:0007669"/>
    <property type="project" value="TreeGrafter"/>
</dbReference>
<dbReference type="CTD" id="91272"/>
<feature type="compositionally biased region" description="Basic and acidic residues" evidence="1">
    <location>
        <begin position="229"/>
        <end position="242"/>
    </location>
</feature>
<feature type="compositionally biased region" description="Basic and acidic residues" evidence="1">
    <location>
        <begin position="472"/>
        <end position="507"/>
    </location>
</feature>
<dbReference type="AlphaFoldDB" id="A0A6J1MBD6"/>
<feature type="region of interest" description="Disordered" evidence="1">
    <location>
        <begin position="797"/>
        <end position="825"/>
    </location>
</feature>
<feature type="compositionally biased region" description="Low complexity" evidence="1">
    <location>
        <begin position="605"/>
        <end position="614"/>
    </location>
</feature>
<feature type="region of interest" description="Disordered" evidence="1">
    <location>
        <begin position="928"/>
        <end position="1040"/>
    </location>
</feature>
<feature type="compositionally biased region" description="Basic and acidic residues" evidence="1">
    <location>
        <begin position="990"/>
        <end position="1002"/>
    </location>
</feature>
<feature type="compositionally biased region" description="Basic and acidic residues" evidence="1">
    <location>
        <begin position="813"/>
        <end position="825"/>
    </location>
</feature>
<protein>
    <submittedName>
        <fullName evidence="4">Hyphal wall protein 2 isoform X1</fullName>
    </submittedName>
</protein>
<keyword evidence="3" id="KW-1185">Reference proteome</keyword>
<gene>
    <name evidence="4" type="primary">LOC111603284</name>
</gene>
<evidence type="ECO:0000313" key="4">
    <source>
        <dbReference type="RefSeq" id="XP_023176565.2"/>
    </source>
</evidence>
<feature type="compositionally biased region" description="Basic and acidic residues" evidence="1">
    <location>
        <begin position="615"/>
        <end position="631"/>
    </location>
</feature>
<feature type="compositionally biased region" description="Polar residues" evidence="1">
    <location>
        <begin position="259"/>
        <end position="285"/>
    </location>
</feature>
<feature type="compositionally biased region" description="Acidic residues" evidence="1">
    <location>
        <begin position="194"/>
        <end position="204"/>
    </location>
</feature>